<comment type="catalytic activity">
    <reaction evidence="6">
        <text>L-glutamyl-tRNA(Gln) + L-glutamine + ATP + H2O = L-glutaminyl-tRNA(Gln) + L-glutamate + ADP + phosphate + H(+)</text>
        <dbReference type="Rhea" id="RHEA:17521"/>
        <dbReference type="Rhea" id="RHEA-COMP:9681"/>
        <dbReference type="Rhea" id="RHEA-COMP:9684"/>
        <dbReference type="ChEBI" id="CHEBI:15377"/>
        <dbReference type="ChEBI" id="CHEBI:15378"/>
        <dbReference type="ChEBI" id="CHEBI:29985"/>
        <dbReference type="ChEBI" id="CHEBI:30616"/>
        <dbReference type="ChEBI" id="CHEBI:43474"/>
        <dbReference type="ChEBI" id="CHEBI:58359"/>
        <dbReference type="ChEBI" id="CHEBI:78520"/>
        <dbReference type="ChEBI" id="CHEBI:78521"/>
        <dbReference type="ChEBI" id="CHEBI:456216"/>
        <dbReference type="EC" id="6.3.5.7"/>
    </reaction>
</comment>
<dbReference type="SUPFAM" id="SSF75304">
    <property type="entry name" value="Amidase signature (AS) enzymes"/>
    <property type="match status" value="1"/>
</dbReference>
<keyword evidence="4 6" id="KW-0648">Protein biosynthesis</keyword>
<dbReference type="GO" id="GO:0005739">
    <property type="term" value="C:mitochondrion"/>
    <property type="evidence" value="ECO:0007669"/>
    <property type="project" value="UniProtKB-SubCell"/>
</dbReference>
<reference evidence="9" key="2">
    <citation type="submission" date="2025-09" db="UniProtKB">
        <authorList>
            <consortium name="Ensembl"/>
        </authorList>
    </citation>
    <scope>IDENTIFICATION</scope>
</reference>
<sequence>MMTSFGKCMMGNIISLVKRSTSLLPYRSMTQLGMAIRARGEARNPRVGTRPFAQRSTRPPAAPHDSMAGAAGPGRAPGSGWGSGSGSGRVAPSPHSAQPGGPRSQWAAAFLAALPMVPRGVAPRWRRVAAVPGEGQELSGGREEEGTGRESHAARFSPPGEWGLSACRGCRGAGRVRKVTGFLLRSPFPGRPGRARPVRSFPQRGWRFLPVPPRRGLWRPAALNGGLRSQVSAALKEGRVAPTELCQRCLALIKSTKFLNAYITVAEETAMKQAEESEERYKRGQPLGILDGIPIAVKDNFNTVGIETTCASNMLKGYISPYNATVVQKLLDQGAVLLGKTNLDEFAMGSGSTDGVFGPVRNPWSYSKQYKEKSGPKSHPEDEESNWVITGGSSGGSAAAVAAFTCFAALGSDTGGSTRNPAAHCGVVGLKPTYGLISRHGLIPLVNSMDVPGILTRCVDDAAVLLGSLAGHDPKDSTTIQDDFMPFELLNLADVSKLSIGIPKEYHAPGLSSEILALWSKAADLFKNAGAKVVEVSLPHTPYSIVCYHVLCTAEVASNMARFDGLEYGHRSDMKDSTESLYAATRREGFNDVVRGRILSGNYFLLKQNYEKYFVKAQKVRRLIANDFVKVFRSGVDILLTPTTLRDAAPYTEFIQEDNRTRSAQDDILTQAANMAGLPAISVPTALSERGLPVGLQFIGRSFQEKQLLTVAKWFEKQVQFPLIQLEEVKRHDSDVFQHQKSASFS</sequence>
<keyword evidence="3 6" id="KW-0067">ATP-binding</keyword>
<feature type="active site" description="Charge relay system" evidence="6">
    <location>
        <position position="298"/>
    </location>
</feature>
<evidence type="ECO:0000313" key="9">
    <source>
        <dbReference type="Ensembl" id="ENSJHYP00000005793.1"/>
    </source>
</evidence>
<organism evidence="9 10">
    <name type="scientific">Junco hyemalis</name>
    <name type="common">Dark-eyed junco</name>
    <dbReference type="NCBI Taxonomy" id="40217"/>
    <lineage>
        <taxon>Eukaryota</taxon>
        <taxon>Metazoa</taxon>
        <taxon>Chordata</taxon>
        <taxon>Craniata</taxon>
        <taxon>Vertebrata</taxon>
        <taxon>Euteleostomi</taxon>
        <taxon>Archelosauria</taxon>
        <taxon>Archosauria</taxon>
        <taxon>Dinosauria</taxon>
        <taxon>Saurischia</taxon>
        <taxon>Theropoda</taxon>
        <taxon>Coelurosauria</taxon>
        <taxon>Aves</taxon>
        <taxon>Neognathae</taxon>
        <taxon>Neoaves</taxon>
        <taxon>Telluraves</taxon>
        <taxon>Australaves</taxon>
        <taxon>Passeriformes</taxon>
        <taxon>Passerellidae</taxon>
        <taxon>Junco</taxon>
    </lineage>
</organism>
<feature type="compositionally biased region" description="Basic and acidic residues" evidence="7">
    <location>
        <begin position="140"/>
        <end position="153"/>
    </location>
</feature>
<reference evidence="9" key="1">
    <citation type="submission" date="2025-08" db="UniProtKB">
        <authorList>
            <consortium name="Ensembl"/>
        </authorList>
    </citation>
    <scope>IDENTIFICATION</scope>
</reference>
<evidence type="ECO:0000259" key="8">
    <source>
        <dbReference type="Pfam" id="PF01425"/>
    </source>
</evidence>
<dbReference type="GO" id="GO:0005524">
    <property type="term" value="F:ATP binding"/>
    <property type="evidence" value="ECO:0007669"/>
    <property type="project" value="UniProtKB-KW"/>
</dbReference>
<feature type="domain" description="Amidase" evidence="8">
    <location>
        <begin position="249"/>
        <end position="709"/>
    </location>
</feature>
<dbReference type="InterPro" id="IPR000120">
    <property type="entry name" value="Amidase"/>
</dbReference>
<feature type="active site" description="Charge relay system" evidence="6">
    <location>
        <position position="393"/>
    </location>
</feature>
<feature type="region of interest" description="Disordered" evidence="7">
    <location>
        <begin position="39"/>
        <end position="103"/>
    </location>
</feature>
<keyword evidence="2 6" id="KW-0547">Nucleotide-binding</keyword>
<evidence type="ECO:0000313" key="10">
    <source>
        <dbReference type="Proteomes" id="UP000694408"/>
    </source>
</evidence>
<dbReference type="HAMAP" id="MF_00120">
    <property type="entry name" value="GatA"/>
    <property type="match status" value="1"/>
</dbReference>
<dbReference type="GO" id="GO:0032543">
    <property type="term" value="P:mitochondrial translation"/>
    <property type="evidence" value="ECO:0007669"/>
    <property type="project" value="UniProtKB-UniRule"/>
</dbReference>
<protein>
    <recommendedName>
        <fullName evidence="6">Glutamyl-tRNA(Gln) amidotransferase subunit A, mitochondrial</fullName>
        <shortName evidence="6">Glu-AdT subunit A</shortName>
        <ecNumber evidence="6">6.3.5.7</ecNumber>
    </recommendedName>
    <alternativeName>
        <fullName evidence="6">Glutaminyl-tRNA synthase-like protein 1</fullName>
    </alternativeName>
</protein>
<dbReference type="EC" id="6.3.5.7" evidence="6"/>
<gene>
    <name evidence="6" type="primary">QRSL1</name>
</gene>
<dbReference type="NCBIfam" id="TIGR00132">
    <property type="entry name" value="gatA"/>
    <property type="match status" value="1"/>
</dbReference>
<keyword evidence="5 6" id="KW-0496">Mitochondrion</keyword>
<comment type="subcellular location">
    <subcellularLocation>
        <location evidence="6">Mitochondrion</location>
    </subcellularLocation>
</comment>
<dbReference type="Ensembl" id="ENSJHYT00000007089.1">
    <property type="protein sequence ID" value="ENSJHYP00000005793.1"/>
    <property type="gene ID" value="ENSJHYG00000004709.1"/>
</dbReference>
<feature type="region of interest" description="Disordered" evidence="7">
    <location>
        <begin position="133"/>
        <end position="157"/>
    </location>
</feature>
<dbReference type="Gene3D" id="3.90.1300.10">
    <property type="entry name" value="Amidase signature (AS) domain"/>
    <property type="match status" value="1"/>
</dbReference>
<comment type="subunit">
    <text evidence="6">Subunit of the heterotrimeric GatCAB amidotransferase (AdT) complex, composed of A (QRSL1), B (GATB) and C (GATC) subunits.</text>
</comment>
<evidence type="ECO:0000256" key="7">
    <source>
        <dbReference type="SAM" id="MobiDB-lite"/>
    </source>
</evidence>
<keyword evidence="1 6" id="KW-0436">Ligase</keyword>
<dbReference type="Proteomes" id="UP000694408">
    <property type="component" value="Unplaced"/>
</dbReference>
<evidence type="ECO:0000256" key="4">
    <source>
        <dbReference type="ARBA" id="ARBA00022917"/>
    </source>
</evidence>
<dbReference type="FunFam" id="3.90.1300.10:FF:000002">
    <property type="entry name" value="Glutamyl-tRNA(Gln) amidotransferase subunit A, mitochondrial"/>
    <property type="match status" value="1"/>
</dbReference>
<evidence type="ECO:0000256" key="3">
    <source>
        <dbReference type="ARBA" id="ARBA00022840"/>
    </source>
</evidence>
<dbReference type="GO" id="GO:0070681">
    <property type="term" value="P:glutaminyl-tRNAGln biosynthesis via transamidation"/>
    <property type="evidence" value="ECO:0007669"/>
    <property type="project" value="UniProtKB-UniRule"/>
</dbReference>
<dbReference type="PANTHER" id="PTHR11895">
    <property type="entry name" value="TRANSAMIDASE"/>
    <property type="match status" value="1"/>
</dbReference>
<comment type="function">
    <text evidence="6">Allows the formation of correctly charged Gln-tRNA(Gln) through the transamidation of misacylated Glu-tRNA(Gln) in the mitochondria. The reaction takes place in the presence of glutamine and ATP through an activated gamma-phospho-Glu-tRNA(Gln).</text>
</comment>
<keyword evidence="10" id="KW-1185">Reference proteome</keyword>
<proteinExistence type="inferred from homology"/>
<comment type="similarity">
    <text evidence="6">Belongs to the amidase family. GatA subfamily.</text>
</comment>
<evidence type="ECO:0000256" key="6">
    <source>
        <dbReference type="HAMAP-Rule" id="MF_03150"/>
    </source>
</evidence>
<dbReference type="InterPro" id="IPR023631">
    <property type="entry name" value="Amidase_dom"/>
</dbReference>
<dbReference type="AlphaFoldDB" id="A0A8C5INT3"/>
<dbReference type="GO" id="GO:0030956">
    <property type="term" value="C:glutamyl-tRNA(Gln) amidotransferase complex"/>
    <property type="evidence" value="ECO:0007669"/>
    <property type="project" value="UniProtKB-UniRule"/>
</dbReference>
<evidence type="ECO:0000256" key="2">
    <source>
        <dbReference type="ARBA" id="ARBA00022741"/>
    </source>
</evidence>
<dbReference type="GO" id="GO:0050567">
    <property type="term" value="F:glutaminyl-tRNA synthase (glutamine-hydrolyzing) activity"/>
    <property type="evidence" value="ECO:0007669"/>
    <property type="project" value="UniProtKB-UniRule"/>
</dbReference>
<name>A0A8C5INT3_JUNHY</name>
<feature type="compositionally biased region" description="Gly residues" evidence="7">
    <location>
        <begin position="71"/>
        <end position="87"/>
    </location>
</feature>
<dbReference type="InterPro" id="IPR004412">
    <property type="entry name" value="GatA"/>
</dbReference>
<dbReference type="InterPro" id="IPR036928">
    <property type="entry name" value="AS_sf"/>
</dbReference>
<accession>A0A8C5INT3</accession>
<dbReference type="Pfam" id="PF01425">
    <property type="entry name" value="Amidase"/>
    <property type="match status" value="1"/>
</dbReference>
<feature type="active site" description="Acyl-ester intermediate" evidence="6">
    <location>
        <position position="417"/>
    </location>
</feature>
<dbReference type="PANTHER" id="PTHR11895:SF7">
    <property type="entry name" value="GLUTAMYL-TRNA(GLN) AMIDOTRANSFERASE SUBUNIT A, MITOCHONDRIAL"/>
    <property type="match status" value="1"/>
</dbReference>
<evidence type="ECO:0000256" key="5">
    <source>
        <dbReference type="ARBA" id="ARBA00023128"/>
    </source>
</evidence>
<evidence type="ECO:0000256" key="1">
    <source>
        <dbReference type="ARBA" id="ARBA00022598"/>
    </source>
</evidence>